<dbReference type="VEuPathDB" id="FungiDB:PV09_05960"/>
<proteinExistence type="inferred from homology"/>
<dbReference type="PANTHER" id="PTHR12966:SF0">
    <property type="entry name" value="NADH DEHYDROGENASE [UBIQUINONE] 1 ALPHA SUBCOMPLEX SUBUNIT 13"/>
    <property type="match status" value="1"/>
</dbReference>
<gene>
    <name evidence="12" type="ORF">PV09_05960</name>
</gene>
<dbReference type="GO" id="GO:0005743">
    <property type="term" value="C:mitochondrial inner membrane"/>
    <property type="evidence" value="ECO:0007669"/>
    <property type="project" value="UniProtKB-SubCell"/>
</dbReference>
<evidence type="ECO:0000313" key="12">
    <source>
        <dbReference type="EMBL" id="KIW02912.1"/>
    </source>
</evidence>
<keyword evidence="10" id="KW-0472">Membrane</keyword>
<reference evidence="12 13" key="1">
    <citation type="submission" date="2015-01" db="EMBL/GenBank/DDBJ databases">
        <title>The Genome Sequence of Ochroconis gallopava CBS43764.</title>
        <authorList>
            <consortium name="The Broad Institute Genomics Platform"/>
            <person name="Cuomo C."/>
            <person name="de Hoog S."/>
            <person name="Gorbushina A."/>
            <person name="Stielow B."/>
            <person name="Teixiera M."/>
            <person name="Abouelleil A."/>
            <person name="Chapman S.B."/>
            <person name="Priest M."/>
            <person name="Young S.K."/>
            <person name="Wortman J."/>
            <person name="Nusbaum C."/>
            <person name="Birren B."/>
        </authorList>
    </citation>
    <scope>NUCLEOTIDE SEQUENCE [LARGE SCALE GENOMIC DNA]</scope>
    <source>
        <strain evidence="12 13">CBS 43764</strain>
    </source>
</reference>
<evidence type="ECO:0000256" key="1">
    <source>
        <dbReference type="ARBA" id="ARBA00004298"/>
    </source>
</evidence>
<evidence type="ECO:0000256" key="10">
    <source>
        <dbReference type="ARBA" id="ARBA00023136"/>
    </source>
</evidence>
<dbReference type="GO" id="GO:0045271">
    <property type="term" value="C:respiratory chain complex I"/>
    <property type="evidence" value="ECO:0007669"/>
    <property type="project" value="UniProtKB-UniRule"/>
</dbReference>
<keyword evidence="4 11" id="KW-0679">Respiratory chain</keyword>
<dbReference type="Proteomes" id="UP000053259">
    <property type="component" value="Unassembled WGS sequence"/>
</dbReference>
<keyword evidence="7 11" id="KW-0249">Electron transport</keyword>
<protein>
    <recommendedName>
        <fullName evidence="11">NADH dehydrogenase [ubiquinone] 1 alpha subcomplex subunit 13</fullName>
    </recommendedName>
</protein>
<keyword evidence="6 11" id="KW-0999">Mitochondrion inner membrane</keyword>
<keyword evidence="5" id="KW-0812">Transmembrane</keyword>
<sequence>MPQDMPPVGGYQPVQYKRNLPIRGFRPGWYLLGMGVVMTWGFYKFGQGQRELHEYAREKMWARIHLMPLLQAEADRDQVRRYLADKERAKELLGEGQDIKVYYSDRFVKPTFGVTPAKGGPGDLTK</sequence>
<evidence type="ECO:0000256" key="2">
    <source>
        <dbReference type="ARBA" id="ARBA00007312"/>
    </source>
</evidence>
<dbReference type="OrthoDB" id="3308at2759"/>
<evidence type="ECO:0000313" key="13">
    <source>
        <dbReference type="Proteomes" id="UP000053259"/>
    </source>
</evidence>
<accession>A0A0D1YQP7</accession>
<keyword evidence="9 11" id="KW-0496">Mitochondrion</keyword>
<evidence type="ECO:0000256" key="5">
    <source>
        <dbReference type="ARBA" id="ARBA00022692"/>
    </source>
</evidence>
<evidence type="ECO:0000256" key="3">
    <source>
        <dbReference type="ARBA" id="ARBA00022448"/>
    </source>
</evidence>
<dbReference type="InParanoid" id="A0A0D1YQP7"/>
<evidence type="ECO:0000256" key="8">
    <source>
        <dbReference type="ARBA" id="ARBA00022989"/>
    </source>
</evidence>
<organism evidence="12 13">
    <name type="scientific">Verruconis gallopava</name>
    <dbReference type="NCBI Taxonomy" id="253628"/>
    <lineage>
        <taxon>Eukaryota</taxon>
        <taxon>Fungi</taxon>
        <taxon>Dikarya</taxon>
        <taxon>Ascomycota</taxon>
        <taxon>Pezizomycotina</taxon>
        <taxon>Dothideomycetes</taxon>
        <taxon>Pleosporomycetidae</taxon>
        <taxon>Venturiales</taxon>
        <taxon>Sympoventuriaceae</taxon>
        <taxon>Verruconis</taxon>
    </lineage>
</organism>
<keyword evidence="8" id="KW-1133">Transmembrane helix</keyword>
<evidence type="ECO:0000256" key="9">
    <source>
        <dbReference type="ARBA" id="ARBA00023128"/>
    </source>
</evidence>
<dbReference type="PANTHER" id="PTHR12966">
    <property type="entry name" value="NADH DEHYDROGENASE UBIQUINONE 1 ALPHA SUBCOMPLEX SUBUNIT 13"/>
    <property type="match status" value="1"/>
</dbReference>
<dbReference type="STRING" id="253628.A0A0D1YQP7"/>
<dbReference type="HOGENOM" id="CLU_119720_1_0_1"/>
<dbReference type="EMBL" id="KN847547">
    <property type="protein sequence ID" value="KIW02912.1"/>
    <property type="molecule type" value="Genomic_DNA"/>
</dbReference>
<dbReference type="Pfam" id="PF06212">
    <property type="entry name" value="GRIM-19"/>
    <property type="match status" value="1"/>
</dbReference>
<dbReference type="InterPro" id="IPR009346">
    <property type="entry name" value="GRIM-19"/>
</dbReference>
<evidence type="ECO:0000256" key="4">
    <source>
        <dbReference type="ARBA" id="ARBA00022660"/>
    </source>
</evidence>
<evidence type="ECO:0000256" key="6">
    <source>
        <dbReference type="ARBA" id="ARBA00022792"/>
    </source>
</evidence>
<evidence type="ECO:0000256" key="7">
    <source>
        <dbReference type="ARBA" id="ARBA00022982"/>
    </source>
</evidence>
<keyword evidence="3 11" id="KW-0813">Transport</keyword>
<comment type="function">
    <text evidence="11">Complex I functions in the transfer of electrons from NADH to the respiratory chain. Accessory subunit of the mitochondrial membrane respiratory chain NADH dehydrogenase (Complex I), that is believed not to be involved in catalysis.</text>
</comment>
<comment type="subcellular location">
    <subcellularLocation>
        <location evidence="1 11">Mitochondrion inner membrane</location>
        <topology evidence="1 11">Single-pass membrane protein</topology>
        <orientation evidence="1 11">Matrix side</orientation>
    </subcellularLocation>
</comment>
<dbReference type="AlphaFoldDB" id="A0A0D1YQP7"/>
<keyword evidence="13" id="KW-1185">Reference proteome</keyword>
<dbReference type="RefSeq" id="XP_016212781.1">
    <property type="nucleotide sequence ID" value="XM_016359532.1"/>
</dbReference>
<comment type="similarity">
    <text evidence="2 11">Belongs to the complex I NDUFA13 subunit family.</text>
</comment>
<dbReference type="GeneID" id="27313933"/>
<evidence type="ECO:0000256" key="11">
    <source>
        <dbReference type="RuleBase" id="RU368034"/>
    </source>
</evidence>
<name>A0A0D1YQP7_9PEZI</name>